<comment type="catalytic activity">
    <reaction evidence="9">
        <text>O-phospho-L-seryl-[protein] + H2O = L-seryl-[protein] + phosphate</text>
        <dbReference type="Rhea" id="RHEA:20629"/>
        <dbReference type="Rhea" id="RHEA-COMP:9863"/>
        <dbReference type="Rhea" id="RHEA-COMP:11604"/>
        <dbReference type="ChEBI" id="CHEBI:15377"/>
        <dbReference type="ChEBI" id="CHEBI:29999"/>
        <dbReference type="ChEBI" id="CHEBI:43474"/>
        <dbReference type="ChEBI" id="CHEBI:83421"/>
        <dbReference type="EC" id="3.1.3.16"/>
    </reaction>
</comment>
<dbReference type="Proteomes" id="UP001178507">
    <property type="component" value="Unassembled WGS sequence"/>
</dbReference>
<dbReference type="CDD" id="cd00143">
    <property type="entry name" value="PP2Cc"/>
    <property type="match status" value="1"/>
</dbReference>
<keyword evidence="4" id="KW-0479">Metal-binding</keyword>
<evidence type="ECO:0000256" key="10">
    <source>
        <dbReference type="ARBA" id="ARBA00048336"/>
    </source>
</evidence>
<dbReference type="SMART" id="SM00332">
    <property type="entry name" value="PP2Cc"/>
    <property type="match status" value="1"/>
</dbReference>
<dbReference type="InterPro" id="IPR017850">
    <property type="entry name" value="Alkaline_phosphatase_core_sf"/>
</dbReference>
<dbReference type="AlphaFoldDB" id="A0AA36J0Y1"/>
<comment type="similarity">
    <text evidence="2">Belongs to the PP2C family.</text>
</comment>
<comment type="catalytic activity">
    <reaction evidence="10">
        <text>O-phospho-L-threonyl-[protein] + H2O = L-threonyl-[protein] + phosphate</text>
        <dbReference type="Rhea" id="RHEA:47004"/>
        <dbReference type="Rhea" id="RHEA-COMP:11060"/>
        <dbReference type="Rhea" id="RHEA-COMP:11605"/>
        <dbReference type="ChEBI" id="CHEBI:15377"/>
        <dbReference type="ChEBI" id="CHEBI:30013"/>
        <dbReference type="ChEBI" id="CHEBI:43474"/>
        <dbReference type="ChEBI" id="CHEBI:61977"/>
        <dbReference type="EC" id="3.1.3.16"/>
    </reaction>
</comment>
<dbReference type="GO" id="GO:0004722">
    <property type="term" value="F:protein serine/threonine phosphatase activity"/>
    <property type="evidence" value="ECO:0007669"/>
    <property type="project" value="UniProtKB-EC"/>
</dbReference>
<name>A0AA36J0Y1_9DINO</name>
<dbReference type="Gene3D" id="3.60.40.10">
    <property type="entry name" value="PPM-type phosphatase domain"/>
    <property type="match status" value="1"/>
</dbReference>
<protein>
    <recommendedName>
        <fullName evidence="3">protein-serine/threonine phosphatase</fullName>
        <ecNumber evidence="3">3.1.3.16</ecNumber>
    </recommendedName>
</protein>
<keyword evidence="13" id="KW-1185">Reference proteome</keyword>
<dbReference type="InterPro" id="IPR002591">
    <property type="entry name" value="Phosphodiest/P_Trfase"/>
</dbReference>
<keyword evidence="5" id="KW-0378">Hydrolase</keyword>
<dbReference type="Gene3D" id="3.40.720.10">
    <property type="entry name" value="Alkaline Phosphatase, subunit A"/>
    <property type="match status" value="1"/>
</dbReference>
<dbReference type="SUPFAM" id="SSF81606">
    <property type="entry name" value="PP2C-like"/>
    <property type="match status" value="1"/>
</dbReference>
<evidence type="ECO:0000259" key="11">
    <source>
        <dbReference type="PROSITE" id="PS51746"/>
    </source>
</evidence>
<comment type="cofactor">
    <cofactor evidence="1">
        <name>Mn(2+)</name>
        <dbReference type="ChEBI" id="CHEBI:29035"/>
    </cofactor>
</comment>
<evidence type="ECO:0000256" key="5">
    <source>
        <dbReference type="ARBA" id="ARBA00022801"/>
    </source>
</evidence>
<evidence type="ECO:0000256" key="8">
    <source>
        <dbReference type="ARBA" id="ARBA00023211"/>
    </source>
</evidence>
<dbReference type="InterPro" id="IPR036457">
    <property type="entry name" value="PPM-type-like_dom_sf"/>
</dbReference>
<dbReference type="Pfam" id="PF00481">
    <property type="entry name" value="PP2C"/>
    <property type="match status" value="1"/>
</dbReference>
<dbReference type="GO" id="GO:0046872">
    <property type="term" value="F:metal ion binding"/>
    <property type="evidence" value="ECO:0007669"/>
    <property type="project" value="UniProtKB-KW"/>
</dbReference>
<dbReference type="PANTHER" id="PTHR13832:SF803">
    <property type="entry name" value="PROTEIN PHOSPHATASE 1G"/>
    <property type="match status" value="1"/>
</dbReference>
<organism evidence="12 13">
    <name type="scientific">Effrenium voratum</name>
    <dbReference type="NCBI Taxonomy" id="2562239"/>
    <lineage>
        <taxon>Eukaryota</taxon>
        <taxon>Sar</taxon>
        <taxon>Alveolata</taxon>
        <taxon>Dinophyceae</taxon>
        <taxon>Suessiales</taxon>
        <taxon>Symbiodiniaceae</taxon>
        <taxon>Effrenium</taxon>
    </lineage>
</organism>
<proteinExistence type="inferred from homology"/>
<dbReference type="Pfam" id="PF01663">
    <property type="entry name" value="Phosphodiest"/>
    <property type="match status" value="1"/>
</dbReference>
<evidence type="ECO:0000256" key="1">
    <source>
        <dbReference type="ARBA" id="ARBA00001936"/>
    </source>
</evidence>
<feature type="domain" description="PPM-type phosphatase" evidence="11">
    <location>
        <begin position="194"/>
        <end position="478"/>
    </location>
</feature>
<evidence type="ECO:0000256" key="3">
    <source>
        <dbReference type="ARBA" id="ARBA00013081"/>
    </source>
</evidence>
<evidence type="ECO:0000313" key="12">
    <source>
        <dbReference type="EMBL" id="CAJ1397196.1"/>
    </source>
</evidence>
<evidence type="ECO:0000256" key="7">
    <source>
        <dbReference type="ARBA" id="ARBA00022912"/>
    </source>
</evidence>
<accession>A0AA36J0Y1</accession>
<dbReference type="EC" id="3.1.3.16" evidence="3"/>
<keyword evidence="7" id="KW-0904">Protein phosphatase</keyword>
<evidence type="ECO:0000256" key="2">
    <source>
        <dbReference type="ARBA" id="ARBA00006702"/>
    </source>
</evidence>
<dbReference type="SUPFAM" id="SSF53649">
    <property type="entry name" value="Alkaline phosphatase-like"/>
    <property type="match status" value="1"/>
</dbReference>
<evidence type="ECO:0000256" key="9">
    <source>
        <dbReference type="ARBA" id="ARBA00047761"/>
    </source>
</evidence>
<dbReference type="EMBL" id="CAUJNA010003259">
    <property type="protein sequence ID" value="CAJ1397196.1"/>
    <property type="molecule type" value="Genomic_DNA"/>
</dbReference>
<keyword evidence="6" id="KW-0460">Magnesium</keyword>
<evidence type="ECO:0000313" key="13">
    <source>
        <dbReference type="Proteomes" id="UP001178507"/>
    </source>
</evidence>
<gene>
    <name evidence="12" type="ORF">EVOR1521_LOCUS21261</name>
</gene>
<evidence type="ECO:0000256" key="4">
    <source>
        <dbReference type="ARBA" id="ARBA00022723"/>
    </source>
</evidence>
<dbReference type="PANTHER" id="PTHR13832">
    <property type="entry name" value="PROTEIN PHOSPHATASE 2C"/>
    <property type="match status" value="1"/>
</dbReference>
<keyword evidence="8" id="KW-0464">Manganese</keyword>
<dbReference type="PROSITE" id="PS51746">
    <property type="entry name" value="PPM_2"/>
    <property type="match status" value="1"/>
</dbReference>
<dbReference type="InterPro" id="IPR001932">
    <property type="entry name" value="PPM-type_phosphatase-like_dom"/>
</dbReference>
<comment type="caution">
    <text evidence="12">The sequence shown here is derived from an EMBL/GenBank/DDBJ whole genome shotgun (WGS) entry which is preliminary data.</text>
</comment>
<dbReference type="InterPro" id="IPR015655">
    <property type="entry name" value="PP2C"/>
</dbReference>
<sequence length="478" mass="52260">MLQGRQGRCAFSLHCKTDPVPISGPSWATLLTGQRSEKHGITSNDLDSLLTIDSEGRVLVQPSECLCSPVQSGCFLGAFSQAKRRRREAALLPPTLFHFLAERNLKAELLNVGWPGVPQLCGGRELAKHLQVRQFADEAQELDKAVAEMLQLLEKGREAPAVLALYTHCVDMAGHLHGFSLDVPEYMQAIEHFDTSLGRLLDGLGQREGEDWLVAITTDHGGGAAKDMSKDMWSQFVEDCKCLHKGLSQAGCQGVHGLQELAIHSTRFVILTGSNVRPGEMTPPPESVDLVPTLLRHLAVPCGELPGKSRGLRKDTSQDHSPLLPAELQRIRRAGGTVNREGRVDGNLNLSRAIGDLFYKRNRALGPEAQLITAVPEVRRRALGAHDRYLLLGCDGVWERFTNQQVVDFLLPRPPDPGRSAWDCAEELPSHPVLGSDPRLPAGRLSVACSAFLDRAPPSESRVHLCSDPKPLLAPILV</sequence>
<evidence type="ECO:0000256" key="6">
    <source>
        <dbReference type="ARBA" id="ARBA00022842"/>
    </source>
</evidence>
<reference evidence="12" key="1">
    <citation type="submission" date="2023-08" db="EMBL/GenBank/DDBJ databases">
        <authorList>
            <person name="Chen Y."/>
            <person name="Shah S."/>
            <person name="Dougan E. K."/>
            <person name="Thang M."/>
            <person name="Chan C."/>
        </authorList>
    </citation>
    <scope>NUCLEOTIDE SEQUENCE</scope>
</reference>